<feature type="signal peptide" evidence="1">
    <location>
        <begin position="1"/>
        <end position="20"/>
    </location>
</feature>
<dbReference type="GeneID" id="63783011"/>
<gene>
    <name evidence="2" type="ORF">BCR37DRAFT_20932</name>
</gene>
<dbReference type="Proteomes" id="UP000193685">
    <property type="component" value="Unassembled WGS sequence"/>
</dbReference>
<reference evidence="2 3" key="1">
    <citation type="submission" date="2016-07" db="EMBL/GenBank/DDBJ databases">
        <title>Pervasive Adenine N6-methylation of Active Genes in Fungi.</title>
        <authorList>
            <consortium name="DOE Joint Genome Institute"/>
            <person name="Mondo S.J."/>
            <person name="Dannebaum R.O."/>
            <person name="Kuo R.C."/>
            <person name="Labutti K."/>
            <person name="Haridas S."/>
            <person name="Kuo A."/>
            <person name="Salamov A."/>
            <person name="Ahrendt S.R."/>
            <person name="Lipzen A."/>
            <person name="Sullivan W."/>
            <person name="Andreopoulos W.B."/>
            <person name="Clum A."/>
            <person name="Lindquist E."/>
            <person name="Daum C."/>
            <person name="Ramamoorthy G.K."/>
            <person name="Gryganskyi A."/>
            <person name="Culley D."/>
            <person name="Magnuson J.K."/>
            <person name="James T.Y."/>
            <person name="O'Malley M.A."/>
            <person name="Stajich J.E."/>
            <person name="Spatafora J.W."/>
            <person name="Visel A."/>
            <person name="Grigoriev I.V."/>
        </authorList>
    </citation>
    <scope>NUCLEOTIDE SEQUENCE [LARGE SCALE GENOMIC DNA]</scope>
    <source>
        <strain evidence="2 3">12-1054</strain>
    </source>
</reference>
<sequence length="503" mass="54352">MIGILGSLALLALPLSLTQAVYTEPPKCSEEGLFSPKPGDPATTPSKIFTYFAYENGASKNEPTVLIYPHSLPARFFCLQGPVSPWNKTLVWFCAEDQLQWPDCTDKHCVVRPRAGRYELTCGVPVDGRNDHDKDLCDVPFTIPREDLGAASARMVISFYPFLAMDTSEGVQTKIPSNTTIRITQAQLNDESFRNLFCAFGPAPGAGADAAHGTLYCTSNPSQVPACLQKFCSIDTVVLDQPPGSTVPGEKRFMFKCGFTLANHWSQDCLGGKAFAPRFGNSGSSIKYRHFGDGDLASPPKPADFDIQGDLITAEYGALPFTLFCLRAVSDIDVDGTAPWLCVYDIREWPQCVAKHCVFGEYDGFISSNCDVTNDSSNQLEPACEDNKWWVPTSGTMQNSSRHSFVYYPFGATAETKPATVTADAADAGTEHSCALAAAPDSKMTTAPHGTLYCGDPNSKDWIKCITSRCLIKLQDSGSSKAFVADCASNIETIGSGRKAGSS</sequence>
<proteinExistence type="predicted"/>
<accession>A0A1Y2FF08</accession>
<dbReference type="RefSeq" id="XP_040725020.1">
    <property type="nucleotide sequence ID" value="XM_040866412.1"/>
</dbReference>
<keyword evidence="3" id="KW-1185">Reference proteome</keyword>
<feature type="chain" id="PRO_5012666222" evidence="1">
    <location>
        <begin position="21"/>
        <end position="503"/>
    </location>
</feature>
<dbReference type="EMBL" id="MCFI01000010">
    <property type="protein sequence ID" value="ORY81886.1"/>
    <property type="molecule type" value="Genomic_DNA"/>
</dbReference>
<dbReference type="AlphaFoldDB" id="A0A1Y2FF08"/>
<evidence type="ECO:0000313" key="2">
    <source>
        <dbReference type="EMBL" id="ORY81886.1"/>
    </source>
</evidence>
<organism evidence="2 3">
    <name type="scientific">Protomyces lactucae-debilis</name>
    <dbReference type="NCBI Taxonomy" id="2754530"/>
    <lineage>
        <taxon>Eukaryota</taxon>
        <taxon>Fungi</taxon>
        <taxon>Dikarya</taxon>
        <taxon>Ascomycota</taxon>
        <taxon>Taphrinomycotina</taxon>
        <taxon>Taphrinomycetes</taxon>
        <taxon>Taphrinales</taxon>
        <taxon>Protomycetaceae</taxon>
        <taxon>Protomyces</taxon>
    </lineage>
</organism>
<name>A0A1Y2FF08_PROLT</name>
<evidence type="ECO:0000256" key="1">
    <source>
        <dbReference type="SAM" id="SignalP"/>
    </source>
</evidence>
<comment type="caution">
    <text evidence="2">The sequence shown here is derived from an EMBL/GenBank/DDBJ whole genome shotgun (WGS) entry which is preliminary data.</text>
</comment>
<evidence type="ECO:0000313" key="3">
    <source>
        <dbReference type="Proteomes" id="UP000193685"/>
    </source>
</evidence>
<keyword evidence="1" id="KW-0732">Signal</keyword>
<protein>
    <submittedName>
        <fullName evidence="2">Uncharacterized protein</fullName>
    </submittedName>
</protein>